<evidence type="ECO:0000313" key="3">
    <source>
        <dbReference type="Proteomes" id="UP000254879"/>
    </source>
</evidence>
<evidence type="ECO:0000259" key="1">
    <source>
        <dbReference type="Pfam" id="PF00550"/>
    </source>
</evidence>
<accession>A0A378MBK8</accession>
<dbReference type="InterPro" id="IPR036736">
    <property type="entry name" value="ACP-like_sf"/>
</dbReference>
<dbReference type="RefSeq" id="WP_003758694.1">
    <property type="nucleotide sequence ID" value="NZ_CABKNG010000002.1"/>
</dbReference>
<dbReference type="Pfam" id="PF00550">
    <property type="entry name" value="PP-binding"/>
    <property type="match status" value="1"/>
</dbReference>
<organism evidence="2 3">
    <name type="scientific">Listeria grayi</name>
    <name type="common">Listeria murrayi</name>
    <dbReference type="NCBI Taxonomy" id="1641"/>
    <lineage>
        <taxon>Bacteria</taxon>
        <taxon>Bacillati</taxon>
        <taxon>Bacillota</taxon>
        <taxon>Bacilli</taxon>
        <taxon>Bacillales</taxon>
        <taxon>Listeriaceae</taxon>
        <taxon>Listeria</taxon>
    </lineage>
</organism>
<evidence type="ECO:0000313" key="2">
    <source>
        <dbReference type="EMBL" id="STY42923.1"/>
    </source>
</evidence>
<dbReference type="EMBL" id="UGPG01000001">
    <property type="protein sequence ID" value="STY42923.1"/>
    <property type="molecule type" value="Genomic_DNA"/>
</dbReference>
<dbReference type="SUPFAM" id="SSF47336">
    <property type="entry name" value="ACP-like"/>
    <property type="match status" value="1"/>
</dbReference>
<dbReference type="AlphaFoldDB" id="A0A378MBK8"/>
<feature type="domain" description="Carrier" evidence="1">
    <location>
        <begin position="28"/>
        <end position="61"/>
    </location>
</feature>
<name>A0A378MBK8_LISGR</name>
<reference evidence="2 3" key="1">
    <citation type="submission" date="2018-06" db="EMBL/GenBank/DDBJ databases">
        <authorList>
            <consortium name="Pathogen Informatics"/>
            <person name="Doyle S."/>
        </authorList>
    </citation>
    <scope>NUCLEOTIDE SEQUENCE [LARGE SCALE GENOMIC DNA]</scope>
    <source>
        <strain evidence="3">NCTC 10815</strain>
    </source>
</reference>
<dbReference type="Proteomes" id="UP000254879">
    <property type="component" value="Unassembled WGS sequence"/>
</dbReference>
<sequence>MQIKAFLEDNFDVTIDSMETHLLEVPRFDSLSLIELMALLEQHGATISLDDVMAAENLQVLETKINASL</sequence>
<gene>
    <name evidence="2" type="ORF">NCTC10815_00171</name>
</gene>
<dbReference type="InterPro" id="IPR009081">
    <property type="entry name" value="PP-bd_ACP"/>
</dbReference>
<proteinExistence type="predicted"/>
<protein>
    <recommendedName>
        <fullName evidence="1">Carrier domain-containing protein</fullName>
    </recommendedName>
</protein>